<evidence type="ECO:0000256" key="4">
    <source>
        <dbReference type="SAM" id="MobiDB-lite"/>
    </source>
</evidence>
<dbReference type="AlphaFoldDB" id="A0AAJ0FSK5"/>
<feature type="region of interest" description="Disordered" evidence="4">
    <location>
        <begin position="132"/>
        <end position="180"/>
    </location>
</feature>
<dbReference type="InterPro" id="IPR000953">
    <property type="entry name" value="Chromo/chromo_shadow_dom"/>
</dbReference>
<feature type="compositionally biased region" description="Low complexity" evidence="4">
    <location>
        <begin position="17"/>
        <end position="29"/>
    </location>
</feature>
<keyword evidence="7" id="KW-1185">Reference proteome</keyword>
<evidence type="ECO:0000313" key="6">
    <source>
        <dbReference type="EMBL" id="KAK2595421.1"/>
    </source>
</evidence>
<feature type="region of interest" description="Disordered" evidence="4">
    <location>
        <begin position="1"/>
        <end position="64"/>
    </location>
</feature>
<evidence type="ECO:0000256" key="2">
    <source>
        <dbReference type="ARBA" id="ARBA00011353"/>
    </source>
</evidence>
<dbReference type="GO" id="GO:0006338">
    <property type="term" value="P:chromatin remodeling"/>
    <property type="evidence" value="ECO:0007669"/>
    <property type="project" value="UniProtKB-ARBA"/>
</dbReference>
<dbReference type="Pfam" id="PF00385">
    <property type="entry name" value="Chromo"/>
    <property type="match status" value="1"/>
</dbReference>
<dbReference type="InterPro" id="IPR051219">
    <property type="entry name" value="Heterochromatin_chromo-domain"/>
</dbReference>
<dbReference type="GO" id="GO:0000792">
    <property type="term" value="C:heterochromatin"/>
    <property type="evidence" value="ECO:0007669"/>
    <property type="project" value="UniProtKB-ARBA"/>
</dbReference>
<dbReference type="Gene3D" id="2.40.50.40">
    <property type="match status" value="2"/>
</dbReference>
<keyword evidence="3" id="KW-0539">Nucleus</keyword>
<dbReference type="SUPFAM" id="SSF54160">
    <property type="entry name" value="Chromo domain-like"/>
    <property type="match status" value="2"/>
</dbReference>
<reference evidence="6" key="1">
    <citation type="submission" date="2023-06" db="EMBL/GenBank/DDBJ databases">
        <title>Conoideocrella luteorostrata (Hypocreales: Clavicipitaceae), a potential biocontrol fungus for elongate hemlock scale in United States Christmas tree production areas.</title>
        <authorList>
            <person name="Barrett H."/>
            <person name="Lovett B."/>
            <person name="Macias A.M."/>
            <person name="Stajich J.E."/>
            <person name="Kasson M.T."/>
        </authorList>
    </citation>
    <scope>NUCLEOTIDE SEQUENCE</scope>
    <source>
        <strain evidence="6">ARSEF 14590</strain>
    </source>
</reference>
<feature type="compositionally biased region" description="Acidic residues" evidence="4">
    <location>
        <begin position="50"/>
        <end position="64"/>
    </location>
</feature>
<comment type="caution">
    <text evidence="6">The sequence shown here is derived from an EMBL/GenBank/DDBJ whole genome shotgun (WGS) entry which is preliminary data.</text>
</comment>
<comment type="subunit">
    <text evidence="2">Component of the NuA4 histone acetyltransferase complex.</text>
</comment>
<dbReference type="CDD" id="cd00024">
    <property type="entry name" value="CD_CSD"/>
    <property type="match status" value="1"/>
</dbReference>
<evidence type="ECO:0000256" key="1">
    <source>
        <dbReference type="ARBA" id="ARBA00004123"/>
    </source>
</evidence>
<dbReference type="Pfam" id="PF01393">
    <property type="entry name" value="Chromo_shadow"/>
    <property type="match status" value="1"/>
</dbReference>
<feature type="domain" description="Chromo" evidence="5">
    <location>
        <begin position="67"/>
        <end position="129"/>
    </location>
</feature>
<dbReference type="PANTHER" id="PTHR22812">
    <property type="entry name" value="CHROMOBOX PROTEIN"/>
    <property type="match status" value="1"/>
</dbReference>
<dbReference type="InterPro" id="IPR023780">
    <property type="entry name" value="Chromo_domain"/>
</dbReference>
<dbReference type="EMBL" id="JASWJB010000132">
    <property type="protein sequence ID" value="KAK2595421.1"/>
    <property type="molecule type" value="Genomic_DNA"/>
</dbReference>
<name>A0AAJ0FSK5_9HYPO</name>
<feature type="compositionally biased region" description="Acidic residues" evidence="4">
    <location>
        <begin position="1"/>
        <end position="11"/>
    </location>
</feature>
<gene>
    <name evidence="6" type="ORF">QQS21_006831</name>
</gene>
<dbReference type="InterPro" id="IPR023779">
    <property type="entry name" value="Chromodomain_CS"/>
</dbReference>
<proteinExistence type="predicted"/>
<organism evidence="6 7">
    <name type="scientific">Conoideocrella luteorostrata</name>
    <dbReference type="NCBI Taxonomy" id="1105319"/>
    <lineage>
        <taxon>Eukaryota</taxon>
        <taxon>Fungi</taxon>
        <taxon>Dikarya</taxon>
        <taxon>Ascomycota</taxon>
        <taxon>Pezizomycotina</taxon>
        <taxon>Sordariomycetes</taxon>
        <taxon>Hypocreomycetidae</taxon>
        <taxon>Hypocreales</taxon>
        <taxon>Clavicipitaceae</taxon>
        <taxon>Conoideocrella</taxon>
    </lineage>
</organism>
<sequence length="247" mass="26743">MPPALSEDETSDSGVEPSPLRSSRSSRSLGDNILSDDEAAPVAANGGSGDSEEDDGEEDDDMDEDVFIVETIKNHMIDEDGSLKFQVKWEGYASKKDLTWEPEQNLAESAHEILDEYFDKIGGRQKIFEQTEKAARGKKRGRGSSSIGAATSKRPRKTSTHPADSSPPASKKNWSPPSGSWEDEIATIDACESEAGGKLIVYLIWRNGKKTKHDTSIIYKKCPQKVGCYATIGSADTEASSPLTAGI</sequence>
<accession>A0AAJ0FSK5</accession>
<evidence type="ECO:0000256" key="3">
    <source>
        <dbReference type="ARBA" id="ARBA00023242"/>
    </source>
</evidence>
<dbReference type="Proteomes" id="UP001251528">
    <property type="component" value="Unassembled WGS sequence"/>
</dbReference>
<comment type="subcellular location">
    <subcellularLocation>
        <location evidence="1">Nucleus</location>
    </subcellularLocation>
</comment>
<dbReference type="SMART" id="SM00298">
    <property type="entry name" value="CHROMO"/>
    <property type="match status" value="1"/>
</dbReference>
<dbReference type="PROSITE" id="PS50013">
    <property type="entry name" value="CHROMO_2"/>
    <property type="match status" value="1"/>
</dbReference>
<evidence type="ECO:0000313" key="7">
    <source>
        <dbReference type="Proteomes" id="UP001251528"/>
    </source>
</evidence>
<dbReference type="GO" id="GO:0005634">
    <property type="term" value="C:nucleus"/>
    <property type="evidence" value="ECO:0007669"/>
    <property type="project" value="UniProtKB-SubCell"/>
</dbReference>
<dbReference type="PROSITE" id="PS00598">
    <property type="entry name" value="CHROMO_1"/>
    <property type="match status" value="1"/>
</dbReference>
<evidence type="ECO:0000259" key="5">
    <source>
        <dbReference type="PROSITE" id="PS50013"/>
    </source>
</evidence>
<dbReference type="InterPro" id="IPR008251">
    <property type="entry name" value="Chromo_shadow_dom"/>
</dbReference>
<protein>
    <recommendedName>
        <fullName evidence="5">Chromo domain-containing protein</fullName>
    </recommendedName>
</protein>
<dbReference type="InterPro" id="IPR016197">
    <property type="entry name" value="Chromo-like_dom_sf"/>
</dbReference>